<dbReference type="NCBIfam" id="TIGR02937">
    <property type="entry name" value="sigma70-ECF"/>
    <property type="match status" value="1"/>
</dbReference>
<feature type="compositionally biased region" description="Basic and acidic residues" evidence="6">
    <location>
        <begin position="10"/>
        <end position="24"/>
    </location>
</feature>
<feature type="region of interest" description="Disordered" evidence="6">
    <location>
        <begin position="1"/>
        <end position="39"/>
    </location>
</feature>
<protein>
    <submittedName>
        <fullName evidence="9">RNA polymerase sigma-70 factor</fullName>
    </submittedName>
</protein>
<dbReference type="CDD" id="cd06171">
    <property type="entry name" value="Sigma70_r4"/>
    <property type="match status" value="1"/>
</dbReference>
<dbReference type="GO" id="GO:0006352">
    <property type="term" value="P:DNA-templated transcription initiation"/>
    <property type="evidence" value="ECO:0007669"/>
    <property type="project" value="InterPro"/>
</dbReference>
<comment type="similarity">
    <text evidence="1">Belongs to the sigma-70 factor family. ECF subfamily.</text>
</comment>
<evidence type="ECO:0000256" key="2">
    <source>
        <dbReference type="ARBA" id="ARBA00011344"/>
    </source>
</evidence>
<feature type="domain" description="RNA polymerase sigma factor 70 region 4 type 2" evidence="8">
    <location>
        <begin position="314"/>
        <end position="365"/>
    </location>
</feature>
<dbReference type="GO" id="GO:0016987">
    <property type="term" value="F:sigma factor activity"/>
    <property type="evidence" value="ECO:0007669"/>
    <property type="project" value="UniProtKB-KW"/>
</dbReference>
<dbReference type="Gene3D" id="1.10.10.10">
    <property type="entry name" value="Winged helix-like DNA-binding domain superfamily/Winged helix DNA-binding domain"/>
    <property type="match status" value="1"/>
</dbReference>
<organism evidence="9 10">
    <name type="scientific">Geodermatophilus normandii</name>
    <dbReference type="NCBI Taxonomy" id="1137989"/>
    <lineage>
        <taxon>Bacteria</taxon>
        <taxon>Bacillati</taxon>
        <taxon>Actinomycetota</taxon>
        <taxon>Actinomycetes</taxon>
        <taxon>Geodermatophilales</taxon>
        <taxon>Geodermatophilaceae</taxon>
        <taxon>Geodermatophilus</taxon>
    </lineage>
</organism>
<dbReference type="GO" id="GO:0003677">
    <property type="term" value="F:DNA binding"/>
    <property type="evidence" value="ECO:0007669"/>
    <property type="project" value="InterPro"/>
</dbReference>
<feature type="compositionally biased region" description="Basic residues" evidence="6">
    <location>
        <begin position="152"/>
        <end position="171"/>
    </location>
</feature>
<feature type="region of interest" description="Disordered" evidence="6">
    <location>
        <begin position="110"/>
        <end position="206"/>
    </location>
</feature>
<dbReference type="SUPFAM" id="SSF88946">
    <property type="entry name" value="Sigma2 domain of RNA polymerase sigma factors"/>
    <property type="match status" value="1"/>
</dbReference>
<evidence type="ECO:0000259" key="7">
    <source>
        <dbReference type="Pfam" id="PF04542"/>
    </source>
</evidence>
<dbReference type="NCBIfam" id="TIGR02957">
    <property type="entry name" value="SigX4"/>
    <property type="match status" value="1"/>
</dbReference>
<evidence type="ECO:0000256" key="3">
    <source>
        <dbReference type="ARBA" id="ARBA00023015"/>
    </source>
</evidence>
<dbReference type="SUPFAM" id="SSF54427">
    <property type="entry name" value="NTF2-like"/>
    <property type="match status" value="1"/>
</dbReference>
<feature type="compositionally biased region" description="Basic and acidic residues" evidence="6">
    <location>
        <begin position="172"/>
        <end position="182"/>
    </location>
</feature>
<name>A0A6P0GAF4_9ACTN</name>
<dbReference type="SUPFAM" id="SSF88659">
    <property type="entry name" value="Sigma3 and sigma4 domains of RNA polymerase sigma factors"/>
    <property type="match status" value="1"/>
</dbReference>
<evidence type="ECO:0000256" key="1">
    <source>
        <dbReference type="ARBA" id="ARBA00010641"/>
    </source>
</evidence>
<feature type="compositionally biased region" description="Pro residues" evidence="6">
    <location>
        <begin position="62"/>
        <end position="74"/>
    </location>
</feature>
<feature type="region of interest" description="Disordered" evidence="6">
    <location>
        <begin position="52"/>
        <end position="98"/>
    </location>
</feature>
<dbReference type="NCBIfam" id="NF007214">
    <property type="entry name" value="PRK09636.1"/>
    <property type="match status" value="1"/>
</dbReference>
<sequence length="507" mass="54577">MSHRARLRRLHDTPRRGRRHDPQQHRPHPARPAAHPRHPCRGLVLAPHLRRDAHPGRRDGAPPAPAGHPAPPRAGPRQVGPARPDAQDARRHVGGGDGRLLVVRRLRLLGHRPGGHRPRQAARGAHLAGQRRAHGPRAAGRRVRRGGEHDAHGRHRRDGRRPAARPRRRRPGGADDDGRRGELPGPRQQRTRSAQPGLPRPLRAPGPGVTDVLAAFDAHRRLLFTVAYQMLGSVADAEDAVQDAWLRWSAADRDDVADPRAYLVRVTTRLALDRLDSARARRETYVGPWLPEPLLTGGAGDPADDAVLGDEVSLALLVVLETLSPAERAVFVLREVFGVPAGEVAAVLGRSEAAVRQLGHRAREHVAARRPRFDADPQAHREVTERFLAATMGGDVDALLAALAPGAVLVTDGGGKAKAALRPITGADKVARFLTAVASDGASLPGLRIGLTEVNGLPGVAAWTDAGPFVAVSLVVADGLVQQVFVVLNPDKLAGLRRDEGPPRLRR</sequence>
<dbReference type="Gene3D" id="3.10.450.50">
    <property type="match status" value="1"/>
</dbReference>
<dbReference type="AlphaFoldDB" id="A0A6P0GAF4"/>
<keyword evidence="3" id="KW-0805">Transcription regulation</keyword>
<dbReference type="InterPro" id="IPR013324">
    <property type="entry name" value="RNA_pol_sigma_r3/r4-like"/>
</dbReference>
<dbReference type="InterPro" id="IPR013249">
    <property type="entry name" value="RNA_pol_sigma70_r4_t2"/>
</dbReference>
<dbReference type="InterPro" id="IPR036388">
    <property type="entry name" value="WH-like_DNA-bd_sf"/>
</dbReference>
<dbReference type="Proteomes" id="UP000471126">
    <property type="component" value="Unassembled WGS sequence"/>
</dbReference>
<accession>A0A6P0GAF4</accession>
<evidence type="ECO:0000259" key="8">
    <source>
        <dbReference type="Pfam" id="PF08281"/>
    </source>
</evidence>
<feature type="domain" description="RNA polymerase sigma-70 region 2" evidence="7">
    <location>
        <begin position="216"/>
        <end position="279"/>
    </location>
</feature>
<dbReference type="InterPro" id="IPR014284">
    <property type="entry name" value="RNA_pol_sigma-70_dom"/>
</dbReference>
<dbReference type="Gene3D" id="1.10.1740.10">
    <property type="match status" value="1"/>
</dbReference>
<dbReference type="InterPro" id="IPR052704">
    <property type="entry name" value="ECF_Sigma-70_Domain"/>
</dbReference>
<reference evidence="9 10" key="1">
    <citation type="submission" date="2019-12" db="EMBL/GenBank/DDBJ databases">
        <title>WGS of CPCC 203550 I12A-02606.</title>
        <authorList>
            <person name="Jiang Z."/>
        </authorList>
    </citation>
    <scope>NUCLEOTIDE SEQUENCE [LARGE SCALE GENOMIC DNA]</scope>
    <source>
        <strain evidence="9 10">I12A-02606</strain>
    </source>
</reference>
<dbReference type="InterPro" id="IPR007627">
    <property type="entry name" value="RNA_pol_sigma70_r2"/>
</dbReference>
<gene>
    <name evidence="9" type="ORF">GCU54_02565</name>
</gene>
<feature type="compositionally biased region" description="Basic residues" evidence="6">
    <location>
        <begin position="25"/>
        <end position="39"/>
    </location>
</feature>
<dbReference type="InterPro" id="IPR032710">
    <property type="entry name" value="NTF2-like_dom_sf"/>
</dbReference>
<feature type="compositionally biased region" description="Basic residues" evidence="6">
    <location>
        <begin position="129"/>
        <end position="144"/>
    </location>
</feature>
<evidence type="ECO:0000313" key="9">
    <source>
        <dbReference type="EMBL" id="NEM04908.1"/>
    </source>
</evidence>
<dbReference type="Pfam" id="PF08281">
    <property type="entry name" value="Sigma70_r4_2"/>
    <property type="match status" value="1"/>
</dbReference>
<feature type="compositionally biased region" description="Basic residues" evidence="6">
    <location>
        <begin position="110"/>
        <end position="120"/>
    </location>
</feature>
<dbReference type="Pfam" id="PF04542">
    <property type="entry name" value="Sigma70_r2"/>
    <property type="match status" value="1"/>
</dbReference>
<dbReference type="PANTHER" id="PTHR30173:SF36">
    <property type="entry name" value="ECF RNA POLYMERASE SIGMA FACTOR SIGJ"/>
    <property type="match status" value="1"/>
</dbReference>
<dbReference type="InterPro" id="IPR014303">
    <property type="entry name" value="RNA_pol_sigma-70_ECF"/>
</dbReference>
<evidence type="ECO:0000313" key="10">
    <source>
        <dbReference type="Proteomes" id="UP000471126"/>
    </source>
</evidence>
<evidence type="ECO:0000256" key="5">
    <source>
        <dbReference type="ARBA" id="ARBA00023163"/>
    </source>
</evidence>
<dbReference type="InterPro" id="IPR013325">
    <property type="entry name" value="RNA_pol_sigma_r2"/>
</dbReference>
<evidence type="ECO:0000256" key="6">
    <source>
        <dbReference type="SAM" id="MobiDB-lite"/>
    </source>
</evidence>
<comment type="caution">
    <text evidence="9">The sequence shown here is derived from an EMBL/GenBank/DDBJ whole genome shotgun (WGS) entry which is preliminary data.</text>
</comment>
<evidence type="ECO:0000256" key="4">
    <source>
        <dbReference type="ARBA" id="ARBA00023082"/>
    </source>
</evidence>
<keyword evidence="4" id="KW-0731">Sigma factor</keyword>
<dbReference type="PANTHER" id="PTHR30173">
    <property type="entry name" value="SIGMA 19 FACTOR"/>
    <property type="match status" value="1"/>
</dbReference>
<keyword evidence="5" id="KW-0804">Transcription</keyword>
<comment type="subunit">
    <text evidence="2">Interacts transiently with the RNA polymerase catalytic core formed by RpoA, RpoB, RpoC and RpoZ (2 alpha, 1 beta, 1 beta' and 1 omega subunit) to form the RNA polymerase holoenzyme that can initiate transcription.</text>
</comment>
<dbReference type="EMBL" id="JAAGWE010000005">
    <property type="protein sequence ID" value="NEM04908.1"/>
    <property type="molecule type" value="Genomic_DNA"/>
</dbReference>
<proteinExistence type="inferred from homology"/>